<protein>
    <submittedName>
        <fullName evidence="2">Uncharacterized protein</fullName>
    </submittedName>
</protein>
<proteinExistence type="predicted"/>
<gene>
    <name evidence="3" type="ORF">Syn7803C2_148</name>
    <name evidence="1" type="ORF">Syn7803C85_151</name>
    <name evidence="2" type="ORF">Syn7803US33_148</name>
</gene>
<reference evidence="4 5" key="1">
    <citation type="submission" date="2013-12" db="EMBL/GenBank/DDBJ databases">
        <title>Ecological redundancy of diverse viral populations within a natural community.</title>
        <authorList>
            <person name="Gregory A.C."/>
            <person name="LaButti K."/>
            <person name="Copeland A."/>
            <person name="Woyke T."/>
            <person name="Sullivan M.B."/>
        </authorList>
    </citation>
    <scope>NUCLEOTIDE SEQUENCE [LARGE SCALE GENOMIC DNA]</scope>
    <source>
        <strain evidence="3">Syn7803C2</strain>
        <strain evidence="1">Syn7803C85</strain>
        <strain evidence="2">Syn7803US33</strain>
    </source>
</reference>
<name>A0A0E3FMZ7_9CAUD</name>
<evidence type="ECO:0000313" key="4">
    <source>
        <dbReference type="Proteomes" id="UP000033005"/>
    </source>
</evidence>
<dbReference type="Proteomes" id="UP000033005">
    <property type="component" value="Segment"/>
</dbReference>
<sequence length="498" mass="55336">MSKQIDLSGIGGEYKKAIYDVMDSLGNEEFSFYEFDITKIADPTSRAKIFFALKVIVPRAKRTKAASMIGQNVSAKGYTAVDTKGTGNQLDIDVSGKILRIDIKPQGGGSGGGAAETARNESAQCLYAALAFNVYRGTIDEDLPVSISDLEKASKTIDVDVPFEKLLPDELSREWQISSIRGANKLWETFHSSGKSYVFCRGGGPDDKEIKKAYQRARKSMMKDPDIRVVFSSEDKWNPADIWMVSSTVNVSELDDYKTVDTINEFIKEKYKERELIGVSLKKIKNQAKLKILNYDPNDKMKELEDVKWGQYWVKFKNPKLVGGEDAFPMDVYLYWKKGGGEGDRFQSRNFGGSSSPSWQIEKKGSSAAQGRCGGGSIVEILKSLDVSYTGITTGWNNKTFWNDCKPTNKSKKGAINNELVELLEKYCTSAKAGYPGDVQAKIEVANKSQSYRYSKLMGLRLLDCILTSGKGDEIMKALYSYAGSQTDKSSVHVKLMD</sequence>
<dbReference type="OrthoDB" id="9334at10239"/>
<evidence type="ECO:0000313" key="1">
    <source>
        <dbReference type="EMBL" id="AIX20614.1"/>
    </source>
</evidence>
<organism evidence="2 6">
    <name type="scientific">Synechococcus phage ACG-2014e</name>
    <dbReference type="NCBI Taxonomy" id="1493510"/>
    <lineage>
        <taxon>Viruses</taxon>
        <taxon>Duplodnaviria</taxon>
        <taxon>Heunggongvirae</taxon>
        <taxon>Uroviricota</taxon>
        <taxon>Caudoviricetes</taxon>
        <taxon>Pantevenvirales</taxon>
        <taxon>Kyanoviridae</taxon>
        <taxon>Chalconvirus</taxon>
        <taxon>Chalconvirus acg2014e</taxon>
    </lineage>
</organism>
<evidence type="ECO:0000313" key="2">
    <source>
        <dbReference type="EMBL" id="AIX29829.1"/>
    </source>
</evidence>
<accession>A0A0E3FMZ7</accession>
<dbReference type="Proteomes" id="UP000185284">
    <property type="component" value="Segment"/>
</dbReference>
<keyword evidence="5" id="KW-1185">Reference proteome</keyword>
<evidence type="ECO:0000313" key="5">
    <source>
        <dbReference type="Proteomes" id="UP000185283"/>
    </source>
</evidence>
<evidence type="ECO:0000313" key="3">
    <source>
        <dbReference type="EMBL" id="AIX45067.1"/>
    </source>
</evidence>
<dbReference type="EMBL" id="KJ019094">
    <property type="protein sequence ID" value="AIX29829.1"/>
    <property type="molecule type" value="Genomic_DNA"/>
</dbReference>
<dbReference type="RefSeq" id="YP_009134650.1">
    <property type="nucleotide sequence ID" value="NC_026928.1"/>
</dbReference>
<dbReference type="KEGG" id="vg:24172292"/>
<dbReference type="Proteomes" id="UP000185283">
    <property type="component" value="Segment"/>
</dbReference>
<dbReference type="GeneID" id="24172292"/>
<dbReference type="EMBL" id="KJ019054">
    <property type="protein sequence ID" value="AIX20614.1"/>
    <property type="molecule type" value="Genomic_DNA"/>
</dbReference>
<dbReference type="EMBL" id="KJ019156">
    <property type="protein sequence ID" value="AIX45067.1"/>
    <property type="molecule type" value="Genomic_DNA"/>
</dbReference>
<evidence type="ECO:0000313" key="6">
    <source>
        <dbReference type="Proteomes" id="UP000185284"/>
    </source>
</evidence>